<dbReference type="EMBL" id="BDGG01000001">
    <property type="protein sequence ID" value="GAU89916.1"/>
    <property type="molecule type" value="Genomic_DNA"/>
</dbReference>
<feature type="transmembrane region" description="Helical" evidence="2">
    <location>
        <begin position="12"/>
        <end position="37"/>
    </location>
</feature>
<evidence type="ECO:0000256" key="2">
    <source>
        <dbReference type="SAM" id="Phobius"/>
    </source>
</evidence>
<feature type="region of interest" description="Disordered" evidence="1">
    <location>
        <begin position="296"/>
        <end position="346"/>
    </location>
</feature>
<evidence type="ECO:0000313" key="3">
    <source>
        <dbReference type="EMBL" id="GAU89916.1"/>
    </source>
</evidence>
<gene>
    <name evidence="3" type="primary">RvY_02410-1</name>
    <name evidence="3" type="synonym">RvY_02410.1</name>
    <name evidence="3" type="ORF">RvY_02410</name>
</gene>
<feature type="region of interest" description="Disordered" evidence="1">
    <location>
        <begin position="116"/>
        <end position="281"/>
    </location>
</feature>
<comment type="caution">
    <text evidence="3">The sequence shown here is derived from an EMBL/GenBank/DDBJ whole genome shotgun (WGS) entry which is preliminary data.</text>
</comment>
<evidence type="ECO:0000313" key="4">
    <source>
        <dbReference type="Proteomes" id="UP000186922"/>
    </source>
</evidence>
<organism evidence="3 4">
    <name type="scientific">Ramazzottius varieornatus</name>
    <name type="common">Water bear</name>
    <name type="synonym">Tardigrade</name>
    <dbReference type="NCBI Taxonomy" id="947166"/>
    <lineage>
        <taxon>Eukaryota</taxon>
        <taxon>Metazoa</taxon>
        <taxon>Ecdysozoa</taxon>
        <taxon>Tardigrada</taxon>
        <taxon>Eutardigrada</taxon>
        <taxon>Parachela</taxon>
        <taxon>Hypsibioidea</taxon>
        <taxon>Ramazzottiidae</taxon>
        <taxon>Ramazzottius</taxon>
    </lineage>
</organism>
<dbReference type="Proteomes" id="UP000186922">
    <property type="component" value="Unassembled WGS sequence"/>
</dbReference>
<reference evidence="3 4" key="1">
    <citation type="journal article" date="2016" name="Nat. Commun.">
        <title>Extremotolerant tardigrade genome and improved radiotolerance of human cultured cells by tardigrade-unique protein.</title>
        <authorList>
            <person name="Hashimoto T."/>
            <person name="Horikawa D.D."/>
            <person name="Saito Y."/>
            <person name="Kuwahara H."/>
            <person name="Kozuka-Hata H."/>
            <person name="Shin-I T."/>
            <person name="Minakuchi Y."/>
            <person name="Ohishi K."/>
            <person name="Motoyama A."/>
            <person name="Aizu T."/>
            <person name="Enomoto A."/>
            <person name="Kondo K."/>
            <person name="Tanaka S."/>
            <person name="Hara Y."/>
            <person name="Koshikawa S."/>
            <person name="Sagara H."/>
            <person name="Miura T."/>
            <person name="Yokobori S."/>
            <person name="Miyagawa K."/>
            <person name="Suzuki Y."/>
            <person name="Kubo T."/>
            <person name="Oyama M."/>
            <person name="Kohara Y."/>
            <person name="Fujiyama A."/>
            <person name="Arakawa K."/>
            <person name="Katayama T."/>
            <person name="Toyoda A."/>
            <person name="Kunieda T."/>
        </authorList>
    </citation>
    <scope>NUCLEOTIDE SEQUENCE [LARGE SCALE GENOMIC DNA]</scope>
    <source>
        <strain evidence="3 4">YOKOZUNA-1</strain>
    </source>
</reference>
<accession>A0A1D1UJN3</accession>
<dbReference type="AlphaFoldDB" id="A0A1D1UJN3"/>
<keyword evidence="2" id="KW-0812">Transmembrane</keyword>
<sequence>MLPLKSWELWFYVAAGGGGGIILILIIAVIVMAYKLATANEKLEKLQSGTVYTTYQPAVPVSQSWPAAPVVLQPESDDLAGVHFVENGTLVNNGAIPLQPITTTQQSPAVHQVRTVDNIVTQPNGDQVRRTQVTEYDRPAVVTASPPTVIPVGSRPVSTRRSDDHQNRQPHVSQYDQEMSQYQDPRHLSRRERSRRDKYDDMETSSQIIPRIRPEAVSPPHRAHRPRSNPDRDLDRIAERDFDDEPRVASRRPKGLDPRAWSYLDPRPLDHPVGRSPSAVNDQLLVRKTVTTTKTEAEVRDRDLDRDFPDRHARRPLSSDRDPFTQARAQDRTRSPFRERNDGFIY</sequence>
<feature type="compositionally biased region" description="Polar residues" evidence="1">
    <location>
        <begin position="118"/>
        <end position="134"/>
    </location>
</feature>
<keyword evidence="2" id="KW-0472">Membrane</keyword>
<keyword evidence="2" id="KW-1133">Transmembrane helix</keyword>
<evidence type="ECO:0000256" key="1">
    <source>
        <dbReference type="SAM" id="MobiDB-lite"/>
    </source>
</evidence>
<protein>
    <submittedName>
        <fullName evidence="3">Uncharacterized protein</fullName>
    </submittedName>
</protein>
<keyword evidence="4" id="KW-1185">Reference proteome</keyword>
<feature type="compositionally biased region" description="Polar residues" evidence="1">
    <location>
        <begin position="169"/>
        <end position="183"/>
    </location>
</feature>
<name>A0A1D1UJN3_RAMVA</name>
<feature type="compositionally biased region" description="Basic and acidic residues" evidence="1">
    <location>
        <begin position="228"/>
        <end position="248"/>
    </location>
</feature>
<proteinExistence type="predicted"/>